<dbReference type="PANTHER" id="PTHR10331:SF6">
    <property type="entry name" value="SPINDLE ASSEMBLY ABNORMAL 4"/>
    <property type="match status" value="1"/>
</dbReference>
<feature type="region of interest" description="Disordered" evidence="3">
    <location>
        <begin position="331"/>
        <end position="358"/>
    </location>
</feature>
<name>V6TBZ8_GIAIN</name>
<evidence type="ECO:0000313" key="4">
    <source>
        <dbReference type="EMBL" id="ESU36219.1"/>
    </source>
</evidence>
<reference evidence="4 5" key="2">
    <citation type="journal article" date="2013" name="Genome Biol. Evol.">
        <title>Genome sequencing of Giardia lamblia genotypes A2 and B isolates (DH and GS) and comparative analysis with the genomes of genotypes A1 and E (WB and Pig).</title>
        <authorList>
            <person name="Adam R.D."/>
            <person name="Dahlstrom E.W."/>
            <person name="Martens C.A."/>
            <person name="Bruno D.P."/>
            <person name="Barbian K.D."/>
            <person name="Ricklefs S.M."/>
            <person name="Hernandez M.M."/>
            <person name="Narla N.P."/>
            <person name="Patel R.B."/>
            <person name="Porcella S.F."/>
            <person name="Nash T.E."/>
        </authorList>
    </citation>
    <scope>NUCLEOTIDE SEQUENCE [LARGE SCALE GENOMIC DNA]</scope>
    <source>
        <strain evidence="4 5">DH</strain>
    </source>
</reference>
<organism evidence="4 5">
    <name type="scientific">Giardia intestinalis</name>
    <name type="common">Giardia lamblia</name>
    <dbReference type="NCBI Taxonomy" id="5741"/>
    <lineage>
        <taxon>Eukaryota</taxon>
        <taxon>Metamonada</taxon>
        <taxon>Diplomonadida</taxon>
        <taxon>Hexamitidae</taxon>
        <taxon>Giardiinae</taxon>
        <taxon>Giardia</taxon>
    </lineage>
</organism>
<keyword evidence="2" id="KW-0175">Coiled coil</keyword>
<accession>V6TBZ8</accession>
<dbReference type="VEuPathDB" id="GiardiaDB:DHA2_13352"/>
<protein>
    <submittedName>
        <fullName evidence="4">T-complex protein 10 family protein</fullName>
    </submittedName>
</protein>
<dbReference type="VEuPathDB" id="GiardiaDB:GL50581_398"/>
<dbReference type="InterPro" id="IPR026581">
    <property type="entry name" value="TCP10L/CENPJ"/>
</dbReference>
<dbReference type="VEuPathDB" id="GiardiaDB:QR46_0498"/>
<feature type="region of interest" description="Disordered" evidence="3">
    <location>
        <begin position="519"/>
        <end position="592"/>
    </location>
</feature>
<reference evidence="5" key="1">
    <citation type="submission" date="2012-02" db="EMBL/GenBank/DDBJ databases">
        <title>Genome sequencing of Giardia lamblia Genotypes A2 and B isolates (DH and GS) and comparative analysis with the genomes of Genotypes A1 and E (WB and Pig).</title>
        <authorList>
            <person name="Adam R."/>
            <person name="Dahlstrom E."/>
            <person name="Martens C."/>
            <person name="Bruno D."/>
            <person name="Barbian K."/>
            <person name="Porcella S.F."/>
            <person name="Nash T."/>
        </authorList>
    </citation>
    <scope>NUCLEOTIDE SEQUENCE</scope>
    <source>
        <strain evidence="5">DH</strain>
    </source>
</reference>
<evidence type="ECO:0000256" key="1">
    <source>
        <dbReference type="ARBA" id="ARBA00005627"/>
    </source>
</evidence>
<dbReference type="InterPro" id="IPR047002">
    <property type="entry name" value="Tcp10_C_sf"/>
</dbReference>
<proteinExistence type="inferred from homology"/>
<feature type="coiled-coil region" evidence="2">
    <location>
        <begin position="361"/>
        <end position="403"/>
    </location>
</feature>
<evidence type="ECO:0000256" key="3">
    <source>
        <dbReference type="SAM" id="MobiDB-lite"/>
    </source>
</evidence>
<dbReference type="EMBL" id="AHGT01000053">
    <property type="protein sequence ID" value="ESU36219.1"/>
    <property type="molecule type" value="Genomic_DNA"/>
</dbReference>
<dbReference type="AlphaFoldDB" id="V6TBZ8"/>
<feature type="compositionally biased region" description="Basic and acidic residues" evidence="3">
    <location>
        <begin position="448"/>
        <end position="466"/>
    </location>
</feature>
<comment type="caution">
    <text evidence="4">The sequence shown here is derived from an EMBL/GenBank/DDBJ whole genome shotgun (WGS) entry which is preliminary data.</text>
</comment>
<feature type="compositionally biased region" description="Polar residues" evidence="3">
    <location>
        <begin position="576"/>
        <end position="592"/>
    </location>
</feature>
<evidence type="ECO:0000313" key="5">
    <source>
        <dbReference type="Proteomes" id="UP000018320"/>
    </source>
</evidence>
<dbReference type="Gene3D" id="2.60.450.20">
    <property type="match status" value="1"/>
</dbReference>
<dbReference type="VEuPathDB" id="GiardiaDB:GL50803_0013352"/>
<feature type="region of interest" description="Disordered" evidence="3">
    <location>
        <begin position="607"/>
        <end position="634"/>
    </location>
</feature>
<feature type="region of interest" description="Disordered" evidence="3">
    <location>
        <begin position="448"/>
        <end position="480"/>
    </location>
</feature>
<gene>
    <name evidence="4" type="ORF">DHA2_13352</name>
</gene>
<dbReference type="Proteomes" id="UP000018320">
    <property type="component" value="Unassembled WGS sequence"/>
</dbReference>
<comment type="similarity">
    <text evidence="1">Belongs to the TCP10 family.</text>
</comment>
<feature type="compositionally biased region" description="Low complexity" evidence="3">
    <location>
        <begin position="338"/>
        <end position="350"/>
    </location>
</feature>
<dbReference type="PANTHER" id="PTHR10331">
    <property type="entry name" value="T COMPLEX PROTEIN 10"/>
    <property type="match status" value="1"/>
</dbReference>
<sequence>MNNRHTRFPSHSLILSQDFLLPMPIDVSDSDGLGEFLQIEQMVSGEDPDVLRKFARDFAKESPPPHKLRHDLTGSCIDISDDTDLDANPYPLDGLYTAEGAPRQQRILTRHNLLSERPQVGESQSYDFENGYSPGPDSRLAHSALEATVEQDFLADLDVEDDIISVDPHIENDTDAKAHMDNAAKFLSDSHYQSAPDFGETYTHNREDLLSNSYFQAVERQSDNYAAVKDPHSSHDNCEESEDLESKFHASIRKNSLAGIETDLASVDEEGVSTGTVVHLPKFLTLESVENSNTIVRMKSNSTGISRFLEADDVRKQSEVPDGLADFNAARDQSAPTSVQSQQRQQQQQVALPPASADDRIDEQLRLMEREINKLTDMQKEVDESLKKNSAEHAERMRKLEADKAEFDRIRKEEWAKIKKEKQQLDDRRTAFKDKDSKLKELTAELEKHKTSNQKLREDMRRKDNNSRLTSEQLRSKIDTLTEENNNLKKRLELSDKAAIEMRQKILNLEKLNKMLQIQARSDTSDREPSSRAMNSPPRRQGPAAAPLNVHVGDTEQENDSMVTGNKPLRADIPNKTLSNITSSPGRNLSQTLNHDWRGQITKGRPISADIDSISPKRNPAHLSATARPGSSHVSFKEQVSSSIQQPRQPIALPKATVGAPSRQSLSMHAPENDEVLKLLPYSTPDLFFRQFNDSVLAYVKDAQILEQHTKNQRVDKVLSTGATLTEFDNGTMKLQIPHRGEINIKFQNNDLKQLHSDGKIVYFYHEKGILMTTIPVVLINPSAAISKDERISVYRFSSGQIEKHYADNRKEVYYPDGSKKYVAADGSEHSILADGTESHYTP</sequence>
<evidence type="ECO:0000256" key="2">
    <source>
        <dbReference type="SAM" id="Coils"/>
    </source>
</evidence>
<dbReference type="FunFam" id="2.60.450.20:FF:000006">
    <property type="entry name" value="T-complex protein 10, putative"/>
    <property type="match status" value="1"/>
</dbReference>